<feature type="domain" description="HTH-like" evidence="1">
    <location>
        <begin position="17"/>
        <end position="69"/>
    </location>
</feature>
<dbReference type="PANTHER" id="PTHR47515">
    <property type="entry name" value="LOW CALCIUM RESPONSE LOCUS PROTEIN T"/>
    <property type="match status" value="1"/>
</dbReference>
<evidence type="ECO:0000313" key="2">
    <source>
        <dbReference type="EMBL" id="QKE93539.1"/>
    </source>
</evidence>
<keyword evidence="2" id="KW-0614">Plasmid</keyword>
<accession>A0A6M8HYA5</accession>
<name>A0A6M8HYA5_9PROT</name>
<geneLocation type="plasmid" evidence="2 3">
    <name>unnamed2</name>
</geneLocation>
<dbReference type="InterPro" id="IPR025948">
    <property type="entry name" value="HTH-like_dom"/>
</dbReference>
<evidence type="ECO:0000259" key="1">
    <source>
        <dbReference type="Pfam" id="PF13276"/>
    </source>
</evidence>
<reference evidence="2 3" key="1">
    <citation type="journal article" date="2014" name="World J. Microbiol. Biotechnol.">
        <title>Biodiversity and physiological characteristics of Antarctic and Arctic lichens-associated bacteria.</title>
        <authorList>
            <person name="Lee Y.M."/>
            <person name="Kim E.H."/>
            <person name="Lee H.K."/>
            <person name="Hong S.G."/>
        </authorList>
    </citation>
    <scope>NUCLEOTIDE SEQUENCE [LARGE SCALE GENOMIC DNA]</scope>
    <source>
        <strain evidence="2 3">PAMC 26569</strain>
        <plasmid evidence="2">unnamed2</plasmid>
    </source>
</reference>
<dbReference type="Proteomes" id="UP000500767">
    <property type="component" value="Plasmid unnamed2"/>
</dbReference>
<dbReference type="AlphaFoldDB" id="A0A6M8HYA5"/>
<dbReference type="PANTHER" id="PTHR47515:SF1">
    <property type="entry name" value="BLR2054 PROTEIN"/>
    <property type="match status" value="1"/>
</dbReference>
<dbReference type="KEGG" id="lck:HN018_25690"/>
<sequence length="83" mass="9940">MGLARSTYHDAIVAPQQDDEIVSRIRAIGEEFEAYGYRRICAELRHQGLVVNSKKVRRLMREHDLQPRRFCRKFFATDVWYRI</sequence>
<keyword evidence="3" id="KW-1185">Reference proteome</keyword>
<dbReference type="RefSeq" id="WP_171837839.1">
    <property type="nucleotide sequence ID" value="NZ_CP053710.1"/>
</dbReference>
<protein>
    <submittedName>
        <fullName evidence="2">Transposase</fullName>
    </submittedName>
</protein>
<dbReference type="EMBL" id="CP053710">
    <property type="protein sequence ID" value="QKE93539.1"/>
    <property type="molecule type" value="Genomic_DNA"/>
</dbReference>
<proteinExistence type="predicted"/>
<evidence type="ECO:0000313" key="3">
    <source>
        <dbReference type="Proteomes" id="UP000500767"/>
    </source>
</evidence>
<organism evidence="2 3">
    <name type="scientific">Lichenicola cladoniae</name>
    <dbReference type="NCBI Taxonomy" id="1484109"/>
    <lineage>
        <taxon>Bacteria</taxon>
        <taxon>Pseudomonadati</taxon>
        <taxon>Pseudomonadota</taxon>
        <taxon>Alphaproteobacteria</taxon>
        <taxon>Acetobacterales</taxon>
        <taxon>Acetobacteraceae</taxon>
        <taxon>Lichenicola</taxon>
    </lineage>
</organism>
<gene>
    <name evidence="2" type="ORF">HN018_25690</name>
</gene>
<dbReference type="Pfam" id="PF13276">
    <property type="entry name" value="HTH_21"/>
    <property type="match status" value="1"/>
</dbReference>